<evidence type="ECO:0000256" key="4">
    <source>
        <dbReference type="ARBA" id="ARBA00022806"/>
    </source>
</evidence>
<evidence type="ECO:0000259" key="13">
    <source>
        <dbReference type="PROSITE" id="PS51194"/>
    </source>
</evidence>
<gene>
    <name evidence="14" type="ORF">UCRPC4_g05579</name>
</gene>
<evidence type="ECO:0000313" key="14">
    <source>
        <dbReference type="EMBL" id="KKY17437.1"/>
    </source>
</evidence>
<evidence type="ECO:0000256" key="2">
    <source>
        <dbReference type="ARBA" id="ARBA00022741"/>
    </source>
</evidence>
<dbReference type="Gene3D" id="1.10.10.10">
    <property type="entry name" value="Winged helix-like DNA-binding domain superfamily/Winged helix DNA-binding domain"/>
    <property type="match status" value="1"/>
</dbReference>
<evidence type="ECO:0000256" key="1">
    <source>
        <dbReference type="ARBA" id="ARBA00010140"/>
    </source>
</evidence>
<evidence type="ECO:0000256" key="8">
    <source>
        <dbReference type="ARBA" id="ARBA00034617"/>
    </source>
</evidence>
<proteinExistence type="inferred from homology"/>
<dbReference type="Proteomes" id="UP000053317">
    <property type="component" value="Unassembled WGS sequence"/>
</dbReference>
<dbReference type="InterPro" id="IPR057842">
    <property type="entry name" value="WH_MER3"/>
</dbReference>
<organism evidence="14 15">
    <name type="scientific">Phaeomoniella chlamydospora</name>
    <name type="common">Phaeoacremonium chlamydosporum</name>
    <dbReference type="NCBI Taxonomy" id="158046"/>
    <lineage>
        <taxon>Eukaryota</taxon>
        <taxon>Fungi</taxon>
        <taxon>Dikarya</taxon>
        <taxon>Ascomycota</taxon>
        <taxon>Pezizomycotina</taxon>
        <taxon>Eurotiomycetes</taxon>
        <taxon>Chaetothyriomycetidae</taxon>
        <taxon>Phaeomoniellales</taxon>
        <taxon>Phaeomoniellaceae</taxon>
        <taxon>Phaeomoniella</taxon>
    </lineage>
</organism>
<feature type="region of interest" description="Disordered" evidence="11">
    <location>
        <begin position="1248"/>
        <end position="1269"/>
    </location>
</feature>
<protein>
    <recommendedName>
        <fullName evidence="9">DNA 3'-5' helicase</fullName>
        <ecNumber evidence="9">5.6.2.4</ecNumber>
    </recommendedName>
</protein>
<dbReference type="Pfam" id="PF23445">
    <property type="entry name" value="WHD_SNRNP200"/>
    <property type="match status" value="1"/>
</dbReference>
<dbReference type="Pfam" id="PF00271">
    <property type="entry name" value="Helicase_C"/>
    <property type="match status" value="1"/>
</dbReference>
<dbReference type="InterPro" id="IPR036388">
    <property type="entry name" value="WH-like_DNA-bd_sf"/>
</dbReference>
<keyword evidence="3" id="KW-0378">Hydrolase</keyword>
<dbReference type="SUPFAM" id="SSF52540">
    <property type="entry name" value="P-loop containing nucleoside triphosphate hydrolases"/>
    <property type="match status" value="1"/>
</dbReference>
<evidence type="ECO:0000256" key="9">
    <source>
        <dbReference type="ARBA" id="ARBA00034808"/>
    </source>
</evidence>
<dbReference type="GO" id="GO:0005524">
    <property type="term" value="F:ATP binding"/>
    <property type="evidence" value="ECO:0007669"/>
    <property type="project" value="UniProtKB-KW"/>
</dbReference>
<keyword evidence="6" id="KW-0413">Isomerase</keyword>
<dbReference type="Pfam" id="PF00270">
    <property type="entry name" value="DEAD"/>
    <property type="match status" value="1"/>
</dbReference>
<dbReference type="GO" id="GO:0003676">
    <property type="term" value="F:nucleic acid binding"/>
    <property type="evidence" value="ECO:0007669"/>
    <property type="project" value="InterPro"/>
</dbReference>
<dbReference type="OrthoDB" id="5575at2759"/>
<sequence>MELMQIYLGHAPPVIQGIPLIPVSQLPDKFRSLFTFPLFNAIQSRTFSVAFGSNDNLVLSAPTGSGKTVIMELAICRLMHVLKQGDFKIVYQAPTKSLCSERYRDWSQKFGRLDLKCAELTGDTQHIQLRNVQSASIIITTPEKWDSVTRKWKDHARLMQMIKLFLIDEVHILRDTRGATLEAVVSRMKSVDGDVRFITLSATVPNSEDIAMWLGQSNTTPYLPAHREVFDDDFRPVKLEKFVYGYPSRGNDFAFDRMLDTKLYEVIAKHSKRRPIMIFCSTRKSCEQTARHLVETWTSTNPTMRLWKGASNLRMADTLLHQTVSSGVAYHHAGLDVDDRLQVEQAFLNGNLSIICCTSTLAIGVNLPCYLVIIKGTSSYTDHGMHEYPELEMTQMLGRAGRPQFESSAVAVILTRQERVIYYNRIVSGQESLESCLHLNLIDHLNAEIGLGTVSDIPSAKKWLAGTFLHVRLQRNPGHYKLKECIEANSNDSLLEQICKKDIKLLQDNNLVDNTVNFTSTVFGDAMARYYVKFDTMRIFMALPPKAKISELLFSISQSVEFQELRLRSGEKSLYKEINKDNNIKYPIKVDIALPAHKVSLLIQSELGGMDFPDGEQFGKHRHTFTIDKMFVFQNVSRLIRCIIDCQLELRDSTATRHALELARSLGARVWDNSPLQLKQLDGIGNAAVRKLANAGIRSIEALEATETHRIETAMNRHPPFGMKLLGQLERFPKLRVSAKMMGKERSSPDGVRVHVKAEIGFLQDKPPLFFQKKPVFVCFLAELNDGGLVEFRRMNSNKIQDGLDILISVSLTSHLQWINCYVMCDEIAGTLRSAAVKFGLSASLFGQRRRKTITKDIGGHSANSLLTDGPDFGDDDDLDDVDLLAAERSVCSTADLANAVTTIIQSAITPDRPQPYEGHWFPEKMRNGRWKCNHTCKDRTAHLCCREGLEKQPKPPKAATFARAKAPRSISADVARPQFPKSIRHPGPFEVPTSKIAGKAIHHNRPAMSEITNVQKLHKKVVPKLSSKDSSHEHSQGMEVRLAPSHTTFPSAKEGRRHSSSDYDASWADEIDVDDLPDPDDLLAKHDNSASRYHIDDNFDLTDPDIASLLATAETAGKEDEGADVRMCSRGIDNDRTKTNETDSPLDNEIDAILPRKKKRKISTDFLFDDDLASSETLDREADHPISGLTKPENMSRIPCSMSSPGKRLSTSSGSKGNHHKDTLPASYSDTDRPRELSCMRISLANPSVDSGSSVSEQTPIRRYEETTGDQEAKWAEFDPDFVAEYKDIVELID</sequence>
<dbReference type="SMART" id="SM00490">
    <property type="entry name" value="HELICc"/>
    <property type="match status" value="1"/>
</dbReference>
<dbReference type="GO" id="GO:0007131">
    <property type="term" value="P:reciprocal meiotic recombination"/>
    <property type="evidence" value="ECO:0007669"/>
    <property type="project" value="UniProtKB-ARBA"/>
</dbReference>
<dbReference type="InterPro" id="IPR004179">
    <property type="entry name" value="Sec63-dom"/>
</dbReference>
<accession>A0A0G2E2Z8</accession>
<evidence type="ECO:0000256" key="5">
    <source>
        <dbReference type="ARBA" id="ARBA00022840"/>
    </source>
</evidence>
<dbReference type="InterPro" id="IPR036390">
    <property type="entry name" value="WH_DNA-bd_sf"/>
</dbReference>
<dbReference type="FunFam" id="3.40.50.300:FF:001076">
    <property type="entry name" value="ATP-dependent DNA helicase MER3"/>
    <property type="match status" value="1"/>
</dbReference>
<dbReference type="SMART" id="SM00487">
    <property type="entry name" value="DEXDc"/>
    <property type="match status" value="1"/>
</dbReference>
<dbReference type="SMART" id="SM00973">
    <property type="entry name" value="Sec63"/>
    <property type="match status" value="1"/>
</dbReference>
<dbReference type="FunFam" id="1.10.10.10:FF:000012">
    <property type="entry name" value="U5 small nuclear ribonucleoprotein helicase"/>
    <property type="match status" value="1"/>
</dbReference>
<feature type="region of interest" description="Disordered" evidence="11">
    <location>
        <begin position="952"/>
        <end position="992"/>
    </location>
</feature>
<comment type="catalytic activity">
    <reaction evidence="8">
        <text>Couples ATP hydrolysis with the unwinding of duplex DNA by translocating in the 3'-5' direction.</text>
        <dbReference type="EC" id="5.6.2.4"/>
    </reaction>
</comment>
<reference evidence="14 15" key="1">
    <citation type="submission" date="2015-05" db="EMBL/GenBank/DDBJ databases">
        <title>Distinctive expansion of gene families associated with plant cell wall degradation and secondary metabolism in the genomes of grapevine trunk pathogens.</title>
        <authorList>
            <person name="Lawrence D.P."/>
            <person name="Travadon R."/>
            <person name="Rolshausen P.E."/>
            <person name="Baumgartner K."/>
        </authorList>
    </citation>
    <scope>NUCLEOTIDE SEQUENCE [LARGE SCALE GENOMIC DNA]</scope>
    <source>
        <strain evidence="14">UCRPC4</strain>
    </source>
</reference>
<dbReference type="Pfam" id="PF02889">
    <property type="entry name" value="Sec63"/>
    <property type="match status" value="1"/>
</dbReference>
<dbReference type="InterPro" id="IPR052247">
    <property type="entry name" value="Meiotic_Crossover_Helicase"/>
</dbReference>
<feature type="compositionally biased region" description="Polar residues" evidence="11">
    <location>
        <begin position="1202"/>
        <end position="1217"/>
    </location>
</feature>
<evidence type="ECO:0000256" key="10">
    <source>
        <dbReference type="ARBA" id="ARBA00048988"/>
    </source>
</evidence>
<dbReference type="FunFam" id="1.10.3380.10:FF:000012">
    <property type="entry name" value="DEAD/DEAH box DNA helicase"/>
    <property type="match status" value="1"/>
</dbReference>
<feature type="compositionally biased region" description="Basic and acidic residues" evidence="11">
    <location>
        <begin position="1027"/>
        <end position="1037"/>
    </location>
</feature>
<dbReference type="PROSITE" id="PS51192">
    <property type="entry name" value="HELICASE_ATP_BIND_1"/>
    <property type="match status" value="1"/>
</dbReference>
<keyword evidence="2" id="KW-0547">Nucleotide-binding</keyword>
<feature type="region of interest" description="Disordered" evidence="11">
    <location>
        <begin position="1184"/>
        <end position="1233"/>
    </location>
</feature>
<evidence type="ECO:0000256" key="6">
    <source>
        <dbReference type="ARBA" id="ARBA00023235"/>
    </source>
</evidence>
<dbReference type="InterPro" id="IPR001650">
    <property type="entry name" value="Helicase_C-like"/>
</dbReference>
<dbReference type="PROSITE" id="PS51194">
    <property type="entry name" value="HELICASE_CTER"/>
    <property type="match status" value="1"/>
</dbReference>
<dbReference type="InterPro" id="IPR027417">
    <property type="entry name" value="P-loop_NTPase"/>
</dbReference>
<feature type="compositionally biased region" description="Polar residues" evidence="11">
    <location>
        <begin position="1248"/>
        <end position="1260"/>
    </location>
</feature>
<keyword evidence="15" id="KW-1185">Reference proteome</keyword>
<evidence type="ECO:0000256" key="11">
    <source>
        <dbReference type="SAM" id="MobiDB-lite"/>
    </source>
</evidence>
<keyword evidence="4 14" id="KW-0347">Helicase</keyword>
<feature type="region of interest" description="Disordered" evidence="11">
    <location>
        <begin position="1022"/>
        <end position="1064"/>
    </location>
</feature>
<dbReference type="Gene3D" id="1.10.3380.10">
    <property type="entry name" value="Sec63 N-terminal domain-like domain"/>
    <property type="match status" value="1"/>
</dbReference>
<reference evidence="14 15" key="2">
    <citation type="submission" date="2015-05" db="EMBL/GenBank/DDBJ databases">
        <authorList>
            <person name="Morales-Cruz A."/>
            <person name="Amrine K.C."/>
            <person name="Cantu D."/>
        </authorList>
    </citation>
    <scope>NUCLEOTIDE SEQUENCE [LARGE SCALE GENOMIC DNA]</scope>
    <source>
        <strain evidence="14">UCRPC4</strain>
    </source>
</reference>
<dbReference type="PANTHER" id="PTHR47835:SF3">
    <property type="entry name" value="HELICASE FOR MEIOSIS 1"/>
    <property type="match status" value="1"/>
</dbReference>
<name>A0A0G2E2Z8_PHACM</name>
<dbReference type="CDD" id="cd18795">
    <property type="entry name" value="SF2_C_Ski2"/>
    <property type="match status" value="1"/>
</dbReference>
<dbReference type="GO" id="GO:0016787">
    <property type="term" value="F:hydrolase activity"/>
    <property type="evidence" value="ECO:0007669"/>
    <property type="project" value="UniProtKB-KW"/>
</dbReference>
<comment type="catalytic activity">
    <reaction evidence="10">
        <text>ATP + H2O = ADP + phosphate + H(+)</text>
        <dbReference type="Rhea" id="RHEA:13065"/>
        <dbReference type="ChEBI" id="CHEBI:15377"/>
        <dbReference type="ChEBI" id="CHEBI:15378"/>
        <dbReference type="ChEBI" id="CHEBI:30616"/>
        <dbReference type="ChEBI" id="CHEBI:43474"/>
        <dbReference type="ChEBI" id="CHEBI:456216"/>
        <dbReference type="EC" id="5.6.2.4"/>
    </reaction>
</comment>
<dbReference type="Gene3D" id="3.40.50.300">
    <property type="entry name" value="P-loop containing nucleotide triphosphate hydrolases"/>
    <property type="match status" value="2"/>
</dbReference>
<keyword evidence="5" id="KW-0067">ATP-binding</keyword>
<dbReference type="SUPFAM" id="SSF158702">
    <property type="entry name" value="Sec63 N-terminal domain-like"/>
    <property type="match status" value="1"/>
</dbReference>
<dbReference type="PANTHER" id="PTHR47835">
    <property type="entry name" value="HFM1, ATP DEPENDENT DNA HELICASE HOMOLOG"/>
    <property type="match status" value="1"/>
</dbReference>
<keyword evidence="7" id="KW-0469">Meiosis</keyword>
<comment type="similarity">
    <text evidence="1">Belongs to the helicase family. SKI2 subfamily.</text>
</comment>
<dbReference type="InterPro" id="IPR011545">
    <property type="entry name" value="DEAD/DEAH_box_helicase_dom"/>
</dbReference>
<dbReference type="GO" id="GO:0043138">
    <property type="term" value="F:3'-5' DNA helicase activity"/>
    <property type="evidence" value="ECO:0007669"/>
    <property type="project" value="UniProtKB-EC"/>
</dbReference>
<evidence type="ECO:0000259" key="12">
    <source>
        <dbReference type="PROSITE" id="PS51192"/>
    </source>
</evidence>
<dbReference type="InterPro" id="IPR014001">
    <property type="entry name" value="Helicase_ATP-bd"/>
</dbReference>
<evidence type="ECO:0000256" key="7">
    <source>
        <dbReference type="ARBA" id="ARBA00023254"/>
    </source>
</evidence>
<comment type="caution">
    <text evidence="14">The sequence shown here is derived from an EMBL/GenBank/DDBJ whole genome shotgun (WGS) entry which is preliminary data.</text>
</comment>
<feature type="domain" description="Helicase C-terminal" evidence="13">
    <location>
        <begin position="262"/>
        <end position="449"/>
    </location>
</feature>
<feature type="domain" description="Helicase ATP-binding" evidence="12">
    <location>
        <begin position="48"/>
        <end position="222"/>
    </location>
</feature>
<evidence type="ECO:0000313" key="15">
    <source>
        <dbReference type="Proteomes" id="UP000053317"/>
    </source>
</evidence>
<dbReference type="SUPFAM" id="SSF46785">
    <property type="entry name" value="Winged helix' DNA-binding domain"/>
    <property type="match status" value="1"/>
</dbReference>
<evidence type="ECO:0000256" key="3">
    <source>
        <dbReference type="ARBA" id="ARBA00022801"/>
    </source>
</evidence>
<dbReference type="EMBL" id="LCWF01000146">
    <property type="protein sequence ID" value="KKY17437.1"/>
    <property type="molecule type" value="Genomic_DNA"/>
</dbReference>
<dbReference type="EC" id="5.6.2.4" evidence="9"/>